<protein>
    <submittedName>
        <fullName evidence="3">Wobble nucleotide-excising tRNase</fullName>
    </submittedName>
</protein>
<dbReference type="AlphaFoldDB" id="A0A420DN10"/>
<dbReference type="STRING" id="1443111.Z949_2060"/>
<sequence length="776" mass="86361">MSSQQLPPFKIKACYLGPVFELEDELTKQAQNLIFARNGTGKSFLSRAFRCFDLHQQCKDLSKAAFHLVSEESSDTASLSFLRGTTSLGELALSKNTDTATVTTDGTIFYVFSEDFVSDELRERGYEIDGDIENEITVDSDNIKIKEISKDIEAAQKALDIHRAKLTESFEAVKVAELATKAKVSKQLRDYKTLTLDAVLQANEEKPAAPPISLSAIIDQLDTLKAIPAEPDYPQAATSLDLQRVKVTGISQLLGEAVSPSTVANVFKQKVEAHHSFYEAGVARVTKHDLDSCPFCEQSITAGEPKALIDNFVAYFNEAEEKHRRVLKEQARNIQDARKTIDGIETVLARQRGKFDKLKGFIPSQSTKSLEVPDKELQSIRDDLDAIEVSLDAKQKAIALPVSLGEQHLEVNLERLNELIARNNEICADLQSAVAKADDERRKLQRDACSVFGLEYAIEHWTSIETLRGLDQKLTELQQQLAELEKSGPSKHAKDRVAETFVLLLKEFFGDKYVFDKASFALKRGDKEMTRGPHRTLSDGEKTAIAFCYFIAAIHRRVTANSDYEKLFLVFDDPVTSMSYDYVFAIAQTLKHLNISKQGEISVNPSKIDGNKSPRPNLLVLTHSSYFFNVARANAVIKPEATFALSNNGTKHTITRMGQYVSPFEQQLEHVYRIAQGTEPDHSTGNCIRSVIEAVGRFCRPDKTPSVQEFITFLAGEDGIPIKSALINSMCHGTYYDETPTADDITLACKEAIAVVKRYAPGHLEILKKADKANES</sequence>
<proteinExistence type="predicted"/>
<dbReference type="Pfam" id="PF13166">
    <property type="entry name" value="AAA_13"/>
    <property type="match status" value="1"/>
</dbReference>
<dbReference type="PANTHER" id="PTHR32182">
    <property type="entry name" value="DNA REPLICATION AND REPAIR PROTEIN RECF"/>
    <property type="match status" value="1"/>
</dbReference>
<dbReference type="EMBL" id="RAQK01000001">
    <property type="protein sequence ID" value="RKE95568.1"/>
    <property type="molecule type" value="Genomic_DNA"/>
</dbReference>
<dbReference type="OrthoDB" id="9789562at2"/>
<dbReference type="GO" id="GO:0006302">
    <property type="term" value="P:double-strand break repair"/>
    <property type="evidence" value="ECO:0007669"/>
    <property type="project" value="TreeGrafter"/>
</dbReference>
<keyword evidence="1" id="KW-0175">Coiled coil</keyword>
<evidence type="ECO:0000256" key="1">
    <source>
        <dbReference type="SAM" id="Coils"/>
    </source>
</evidence>
<organism evidence="3 4">
    <name type="scientific">Sulfitobacter guttiformis</name>
    <dbReference type="NCBI Taxonomy" id="74349"/>
    <lineage>
        <taxon>Bacteria</taxon>
        <taxon>Pseudomonadati</taxon>
        <taxon>Pseudomonadota</taxon>
        <taxon>Alphaproteobacteria</taxon>
        <taxon>Rhodobacterales</taxon>
        <taxon>Roseobacteraceae</taxon>
        <taxon>Sulfitobacter</taxon>
    </lineage>
</organism>
<evidence type="ECO:0000259" key="2">
    <source>
        <dbReference type="Pfam" id="PF13166"/>
    </source>
</evidence>
<comment type="caution">
    <text evidence="3">The sequence shown here is derived from an EMBL/GenBank/DDBJ whole genome shotgun (WGS) entry which is preliminary data.</text>
</comment>
<name>A0A420DN10_9RHOB</name>
<feature type="domain" description="Protein CR006 P-loop" evidence="2">
    <location>
        <begin position="30"/>
        <end position="755"/>
    </location>
</feature>
<dbReference type="RefSeq" id="WP_025062530.1">
    <property type="nucleotide sequence ID" value="NZ_RAQK01000001.1"/>
</dbReference>
<feature type="coiled-coil region" evidence="1">
    <location>
        <begin position="413"/>
        <end position="487"/>
    </location>
</feature>
<dbReference type="GO" id="GO:0000731">
    <property type="term" value="P:DNA synthesis involved in DNA repair"/>
    <property type="evidence" value="ECO:0007669"/>
    <property type="project" value="TreeGrafter"/>
</dbReference>
<dbReference type="Gene3D" id="3.40.50.300">
    <property type="entry name" value="P-loop containing nucleotide triphosphate hydrolases"/>
    <property type="match status" value="1"/>
</dbReference>
<dbReference type="Proteomes" id="UP000284407">
    <property type="component" value="Unassembled WGS sequence"/>
</dbReference>
<dbReference type="InterPro" id="IPR026866">
    <property type="entry name" value="CR006_AAA"/>
</dbReference>
<dbReference type="PANTHER" id="PTHR32182:SF22">
    <property type="entry name" value="ATP-DEPENDENT ENDONUCLEASE, OLD FAMILY-RELATED"/>
    <property type="match status" value="1"/>
</dbReference>
<feature type="coiled-coil region" evidence="1">
    <location>
        <begin position="317"/>
        <end position="347"/>
    </location>
</feature>
<dbReference type="InterPro" id="IPR027417">
    <property type="entry name" value="P-loop_NTPase"/>
</dbReference>
<dbReference type="SUPFAM" id="SSF52540">
    <property type="entry name" value="P-loop containing nucleoside triphosphate hydrolases"/>
    <property type="match status" value="1"/>
</dbReference>
<keyword evidence="4" id="KW-1185">Reference proteome</keyword>
<evidence type="ECO:0000313" key="3">
    <source>
        <dbReference type="EMBL" id="RKE95568.1"/>
    </source>
</evidence>
<evidence type="ECO:0000313" key="4">
    <source>
        <dbReference type="Proteomes" id="UP000284407"/>
    </source>
</evidence>
<accession>A0A420DN10</accession>
<gene>
    <name evidence="3" type="ORF">C8N30_0104</name>
</gene>
<reference evidence="3 4" key="1">
    <citation type="submission" date="2018-09" db="EMBL/GenBank/DDBJ databases">
        <title>Genomic Encyclopedia of Archaeal and Bacterial Type Strains, Phase II (KMG-II): from individual species to whole genera.</title>
        <authorList>
            <person name="Goeker M."/>
        </authorList>
    </citation>
    <scope>NUCLEOTIDE SEQUENCE [LARGE SCALE GENOMIC DNA]</scope>
    <source>
        <strain evidence="3 4">DSM 11458</strain>
    </source>
</reference>